<reference evidence="1 2" key="1">
    <citation type="journal article" date="2019" name="Commun. Biol.">
        <title>The bagworm genome reveals a unique fibroin gene that provides high tensile strength.</title>
        <authorList>
            <person name="Kono N."/>
            <person name="Nakamura H."/>
            <person name="Ohtoshi R."/>
            <person name="Tomita M."/>
            <person name="Numata K."/>
            <person name="Arakawa K."/>
        </authorList>
    </citation>
    <scope>NUCLEOTIDE SEQUENCE [LARGE SCALE GENOMIC DNA]</scope>
</reference>
<gene>
    <name evidence="1" type="ORF">EVAR_8595_1</name>
</gene>
<dbReference type="EMBL" id="BGZK01000837">
    <property type="protein sequence ID" value="GBP62259.1"/>
    <property type="molecule type" value="Genomic_DNA"/>
</dbReference>
<dbReference type="AlphaFoldDB" id="A0A4C1XIY0"/>
<evidence type="ECO:0000313" key="2">
    <source>
        <dbReference type="Proteomes" id="UP000299102"/>
    </source>
</evidence>
<accession>A0A4C1XIY0</accession>
<protein>
    <submittedName>
        <fullName evidence="1">Uncharacterized protein</fullName>
    </submittedName>
</protein>
<proteinExistence type="predicted"/>
<sequence length="67" mass="7582">MKHPPLGRKPITVLINIVLWGALRALKKSLLNRSNSKSTVMCEPLHQLNCWVLAVWHRLAALGLSTW</sequence>
<comment type="caution">
    <text evidence="1">The sequence shown here is derived from an EMBL/GenBank/DDBJ whole genome shotgun (WGS) entry which is preliminary data.</text>
</comment>
<evidence type="ECO:0000313" key="1">
    <source>
        <dbReference type="EMBL" id="GBP62259.1"/>
    </source>
</evidence>
<keyword evidence="2" id="KW-1185">Reference proteome</keyword>
<name>A0A4C1XIY0_EUMVA</name>
<organism evidence="1 2">
    <name type="scientific">Eumeta variegata</name>
    <name type="common">Bagworm moth</name>
    <name type="synonym">Eumeta japonica</name>
    <dbReference type="NCBI Taxonomy" id="151549"/>
    <lineage>
        <taxon>Eukaryota</taxon>
        <taxon>Metazoa</taxon>
        <taxon>Ecdysozoa</taxon>
        <taxon>Arthropoda</taxon>
        <taxon>Hexapoda</taxon>
        <taxon>Insecta</taxon>
        <taxon>Pterygota</taxon>
        <taxon>Neoptera</taxon>
        <taxon>Endopterygota</taxon>
        <taxon>Lepidoptera</taxon>
        <taxon>Glossata</taxon>
        <taxon>Ditrysia</taxon>
        <taxon>Tineoidea</taxon>
        <taxon>Psychidae</taxon>
        <taxon>Oiketicinae</taxon>
        <taxon>Eumeta</taxon>
    </lineage>
</organism>
<dbReference type="Proteomes" id="UP000299102">
    <property type="component" value="Unassembled WGS sequence"/>
</dbReference>